<sequence length="85" mass="9608">MELKTPLTDTPVQVACCPSLNDVADEIFGCRVAFDGMVTLLSCSNSDKVDIELLIQWLKTFGLRLNLCEKMIQRVTDDYYDHTCC</sequence>
<dbReference type="OrthoDB" id="9941847at2"/>
<protein>
    <submittedName>
        <fullName evidence="1">Uncharacterized protein</fullName>
    </submittedName>
</protein>
<evidence type="ECO:0000313" key="1">
    <source>
        <dbReference type="EMBL" id="AZR60425.1"/>
    </source>
</evidence>
<reference evidence="1 2" key="1">
    <citation type="submission" date="2018-12" db="EMBL/GenBank/DDBJ databases">
        <title>Genome sequencing of Eikenella corrodens KCOM 3110 (= JS217).</title>
        <authorList>
            <person name="Koo J.-K."/>
            <person name="Park S.-N."/>
            <person name="Lim Y.K."/>
        </authorList>
    </citation>
    <scope>NUCLEOTIDE SEQUENCE [LARGE SCALE GENOMIC DNA]</scope>
    <source>
        <strain evidence="1 2">KCOM 3110</strain>
    </source>
</reference>
<dbReference type="Proteomes" id="UP000282435">
    <property type="component" value="Chromosome"/>
</dbReference>
<proteinExistence type="predicted"/>
<organism evidence="1 2">
    <name type="scientific">Eikenella corrodens</name>
    <dbReference type="NCBI Taxonomy" id="539"/>
    <lineage>
        <taxon>Bacteria</taxon>
        <taxon>Pseudomonadati</taxon>
        <taxon>Pseudomonadota</taxon>
        <taxon>Betaproteobacteria</taxon>
        <taxon>Neisseriales</taxon>
        <taxon>Neisseriaceae</taxon>
        <taxon>Eikenella</taxon>
    </lineage>
</organism>
<evidence type="ECO:0000313" key="2">
    <source>
        <dbReference type="Proteomes" id="UP000282435"/>
    </source>
</evidence>
<dbReference type="AlphaFoldDB" id="A0A3S9SLQ6"/>
<accession>A0A3S9SLQ6</accession>
<gene>
    <name evidence="1" type="ORF">ELB75_10660</name>
</gene>
<dbReference type="EMBL" id="CP034670">
    <property type="protein sequence ID" value="AZR60425.1"/>
    <property type="molecule type" value="Genomic_DNA"/>
</dbReference>
<name>A0A3S9SLQ6_EIKCO</name>
<dbReference type="RefSeq" id="WP_064084043.1">
    <property type="nucleotide sequence ID" value="NZ_CP034670.1"/>
</dbReference>